<accession>A0ABP7ZMR3</accession>
<evidence type="ECO:0000256" key="12">
    <source>
        <dbReference type="ARBA" id="ARBA00022840"/>
    </source>
</evidence>
<keyword evidence="11" id="KW-0269">Exonuclease</keyword>
<dbReference type="Proteomes" id="UP001415169">
    <property type="component" value="Unassembled WGS sequence"/>
</dbReference>
<dbReference type="NCBIfam" id="TIGR02777">
    <property type="entry name" value="LigD_PE_dom"/>
    <property type="match status" value="1"/>
</dbReference>
<keyword evidence="17" id="KW-0464">Manganese</keyword>
<keyword evidence="8" id="KW-0547">Nucleotide-binding</keyword>
<keyword evidence="9" id="KW-0227">DNA damage</keyword>
<evidence type="ECO:0000256" key="3">
    <source>
        <dbReference type="ARBA" id="ARBA00022598"/>
    </source>
</evidence>
<proteinExistence type="inferred from homology"/>
<organism evidence="25 26">
    <name type="scientific">Gryllotalpicola daejeonensis</name>
    <dbReference type="NCBI Taxonomy" id="993087"/>
    <lineage>
        <taxon>Bacteria</taxon>
        <taxon>Bacillati</taxon>
        <taxon>Actinomycetota</taxon>
        <taxon>Actinomycetes</taxon>
        <taxon>Micrococcales</taxon>
        <taxon>Microbacteriaceae</taxon>
        <taxon>Gryllotalpicola</taxon>
    </lineage>
</organism>
<keyword evidence="7" id="KW-0479">Metal-binding</keyword>
<dbReference type="InterPro" id="IPR052171">
    <property type="entry name" value="NHEJ_LigD"/>
</dbReference>
<evidence type="ECO:0000256" key="22">
    <source>
        <dbReference type="ARBA" id="ARBA00049990"/>
    </source>
</evidence>
<keyword evidence="15" id="KW-0233">DNA recombination</keyword>
<dbReference type="NCBIfam" id="TIGR02779">
    <property type="entry name" value="NHEJ_ligase_lig"/>
    <property type="match status" value="1"/>
</dbReference>
<dbReference type="InterPro" id="IPR033649">
    <property type="entry name" value="MtLigD_Pol-like"/>
</dbReference>
<dbReference type="SUPFAM" id="SSF50249">
    <property type="entry name" value="Nucleic acid-binding proteins"/>
    <property type="match status" value="1"/>
</dbReference>
<dbReference type="InterPro" id="IPR012309">
    <property type="entry name" value="DNA_ligase_ATP-dep_C"/>
</dbReference>
<evidence type="ECO:0000256" key="17">
    <source>
        <dbReference type="ARBA" id="ARBA00023211"/>
    </source>
</evidence>
<keyword evidence="5" id="KW-0548">Nucleotidyltransferase</keyword>
<keyword evidence="10" id="KW-0378">Hydrolase</keyword>
<reference evidence="25" key="2">
    <citation type="submission" date="2023-12" db="EMBL/GenBank/DDBJ databases">
        <authorList>
            <person name="Sun Q."/>
            <person name="Inoue M."/>
        </authorList>
    </citation>
    <scope>NUCLEOTIDE SEQUENCE</scope>
    <source>
        <strain evidence="25">JCM 17590</strain>
    </source>
</reference>
<dbReference type="CDD" id="cd04863">
    <property type="entry name" value="MtLigD_Pol_like"/>
    <property type="match status" value="1"/>
</dbReference>
<dbReference type="InterPro" id="IPR014146">
    <property type="entry name" value="LigD_ligase_dom"/>
</dbReference>
<evidence type="ECO:0000256" key="19">
    <source>
        <dbReference type="ARBA" id="ARBA00029943"/>
    </source>
</evidence>
<dbReference type="InterPro" id="IPR014145">
    <property type="entry name" value="LigD_pol_dom"/>
</dbReference>
<comment type="catalytic activity">
    <reaction evidence="20">
        <text>ATP + (deoxyribonucleotide)n-3'-hydroxyl + 5'-phospho-(deoxyribonucleotide)m = (deoxyribonucleotide)n+m + AMP + diphosphate.</text>
        <dbReference type="EC" id="6.5.1.1"/>
    </reaction>
</comment>
<dbReference type="Gene3D" id="3.30.470.30">
    <property type="entry name" value="DNA ligase/mRNA capping enzyme"/>
    <property type="match status" value="1"/>
</dbReference>
<evidence type="ECO:0000256" key="23">
    <source>
        <dbReference type="SAM" id="MobiDB-lite"/>
    </source>
</evidence>
<keyword evidence="6" id="KW-0540">Nuclease</keyword>
<evidence type="ECO:0000256" key="20">
    <source>
        <dbReference type="ARBA" id="ARBA00034003"/>
    </source>
</evidence>
<dbReference type="PROSITE" id="PS50160">
    <property type="entry name" value="DNA_LIGASE_A3"/>
    <property type="match status" value="1"/>
</dbReference>
<protein>
    <recommendedName>
        <fullName evidence="2">DNA ligase (ATP)</fullName>
        <ecNumber evidence="2">6.5.1.1</ecNumber>
    </recommendedName>
    <alternativeName>
        <fullName evidence="19">NHEJ DNA polymerase</fullName>
    </alternativeName>
</protein>
<dbReference type="InterPro" id="IPR012340">
    <property type="entry name" value="NA-bd_OB-fold"/>
</dbReference>
<dbReference type="Pfam" id="PF01068">
    <property type="entry name" value="DNA_ligase_A_M"/>
    <property type="match status" value="1"/>
</dbReference>
<dbReference type="NCBIfam" id="NF007210">
    <property type="entry name" value="PRK09632.1"/>
    <property type="match status" value="1"/>
</dbReference>
<keyword evidence="18" id="KW-0511">Multifunctional enzyme</keyword>
<feature type="region of interest" description="Disordered" evidence="23">
    <location>
        <begin position="467"/>
        <end position="523"/>
    </location>
</feature>
<keyword evidence="12" id="KW-0067">ATP-binding</keyword>
<dbReference type="InterPro" id="IPR012310">
    <property type="entry name" value="DNA_ligase_ATP-dep_cent"/>
</dbReference>
<dbReference type="Pfam" id="PF04679">
    <property type="entry name" value="DNA_ligase_A_C"/>
    <property type="match status" value="1"/>
</dbReference>
<evidence type="ECO:0000256" key="1">
    <source>
        <dbReference type="ARBA" id="ARBA00001936"/>
    </source>
</evidence>
<evidence type="ECO:0000256" key="21">
    <source>
        <dbReference type="ARBA" id="ARBA00049981"/>
    </source>
</evidence>
<evidence type="ECO:0000256" key="15">
    <source>
        <dbReference type="ARBA" id="ARBA00023172"/>
    </source>
</evidence>
<evidence type="ECO:0000256" key="14">
    <source>
        <dbReference type="ARBA" id="ARBA00023125"/>
    </source>
</evidence>
<dbReference type="PANTHER" id="PTHR42705:SF2">
    <property type="entry name" value="BIFUNCTIONAL NON-HOMOLOGOUS END JOINING PROTEIN LIGD"/>
    <property type="match status" value="1"/>
</dbReference>
<evidence type="ECO:0000256" key="9">
    <source>
        <dbReference type="ARBA" id="ARBA00022763"/>
    </source>
</evidence>
<evidence type="ECO:0000259" key="24">
    <source>
        <dbReference type="PROSITE" id="PS50160"/>
    </source>
</evidence>
<dbReference type="PANTHER" id="PTHR42705">
    <property type="entry name" value="BIFUNCTIONAL NON-HOMOLOGOUS END JOINING PROTEIN LIGD"/>
    <property type="match status" value="1"/>
</dbReference>
<evidence type="ECO:0000313" key="26">
    <source>
        <dbReference type="Proteomes" id="UP001415169"/>
    </source>
</evidence>
<evidence type="ECO:0000313" key="25">
    <source>
        <dbReference type="EMBL" id="GAA4164005.1"/>
    </source>
</evidence>
<evidence type="ECO:0000256" key="18">
    <source>
        <dbReference type="ARBA" id="ARBA00023268"/>
    </source>
</evidence>
<comment type="cofactor">
    <cofactor evidence="1">
        <name>Mn(2+)</name>
        <dbReference type="ChEBI" id="CHEBI:29035"/>
    </cofactor>
</comment>
<gene>
    <name evidence="25" type="ORF">GCM10022286_25260</name>
</gene>
<evidence type="ECO:0000256" key="2">
    <source>
        <dbReference type="ARBA" id="ARBA00012727"/>
    </source>
</evidence>
<evidence type="ECO:0000256" key="5">
    <source>
        <dbReference type="ARBA" id="ARBA00022695"/>
    </source>
</evidence>
<feature type="region of interest" description="Disordered" evidence="23">
    <location>
        <begin position="315"/>
        <end position="335"/>
    </location>
</feature>
<evidence type="ECO:0000256" key="16">
    <source>
        <dbReference type="ARBA" id="ARBA00023204"/>
    </source>
</evidence>
<dbReference type="EC" id="6.5.1.1" evidence="2"/>
<evidence type="ECO:0000256" key="10">
    <source>
        <dbReference type="ARBA" id="ARBA00022801"/>
    </source>
</evidence>
<evidence type="ECO:0000256" key="4">
    <source>
        <dbReference type="ARBA" id="ARBA00022679"/>
    </source>
</evidence>
<dbReference type="GO" id="GO:0016874">
    <property type="term" value="F:ligase activity"/>
    <property type="evidence" value="ECO:0007669"/>
    <property type="project" value="UniProtKB-KW"/>
</dbReference>
<evidence type="ECO:0000256" key="11">
    <source>
        <dbReference type="ARBA" id="ARBA00022839"/>
    </source>
</evidence>
<keyword evidence="13" id="KW-0239">DNA-directed DNA polymerase</keyword>
<keyword evidence="3 25" id="KW-0436">Ligase</keyword>
<dbReference type="Pfam" id="PF21686">
    <property type="entry name" value="LigD_Prim-Pol"/>
    <property type="match status" value="1"/>
</dbReference>
<dbReference type="Gene3D" id="3.90.920.10">
    <property type="entry name" value="DNA primase, PRIM domain"/>
    <property type="match status" value="1"/>
</dbReference>
<comment type="similarity">
    <text evidence="22">In the N-terminal section; belongs to the LigD polymerase family.</text>
</comment>
<dbReference type="CDD" id="cd07906">
    <property type="entry name" value="Adenylation_DNA_ligase_LigD_LigC"/>
    <property type="match status" value="1"/>
</dbReference>
<dbReference type="EMBL" id="BAABBV010000001">
    <property type="protein sequence ID" value="GAA4164005.1"/>
    <property type="molecule type" value="Genomic_DNA"/>
</dbReference>
<feature type="compositionally biased region" description="Basic and acidic residues" evidence="23">
    <location>
        <begin position="315"/>
        <end position="329"/>
    </location>
</feature>
<evidence type="ECO:0000256" key="8">
    <source>
        <dbReference type="ARBA" id="ARBA00022741"/>
    </source>
</evidence>
<keyword evidence="14" id="KW-0238">DNA-binding</keyword>
<evidence type="ECO:0000256" key="13">
    <source>
        <dbReference type="ARBA" id="ARBA00022932"/>
    </source>
</evidence>
<dbReference type="PROSITE" id="PS00697">
    <property type="entry name" value="DNA_LIGASE_A1"/>
    <property type="match status" value="1"/>
</dbReference>
<dbReference type="NCBIfam" id="TIGR02778">
    <property type="entry name" value="ligD_pol"/>
    <property type="match status" value="1"/>
</dbReference>
<comment type="caution">
    <text evidence="25">The sequence shown here is derived from an EMBL/GenBank/DDBJ whole genome shotgun (WGS) entry which is preliminary data.</text>
</comment>
<dbReference type="Gene3D" id="2.40.50.140">
    <property type="entry name" value="Nucleic acid-binding proteins"/>
    <property type="match status" value="1"/>
</dbReference>
<feature type="domain" description="ATP-dependent DNA ligase family profile" evidence="24">
    <location>
        <begin position="625"/>
        <end position="745"/>
    </location>
</feature>
<feature type="compositionally biased region" description="Low complexity" evidence="23">
    <location>
        <begin position="507"/>
        <end position="518"/>
    </location>
</feature>
<dbReference type="Gene3D" id="3.30.1490.70">
    <property type="match status" value="1"/>
</dbReference>
<dbReference type="Pfam" id="PF13298">
    <property type="entry name" value="LigD_N"/>
    <property type="match status" value="1"/>
</dbReference>
<dbReference type="InterPro" id="IPR016059">
    <property type="entry name" value="DNA_ligase_ATP-dep_CS"/>
</dbReference>
<dbReference type="InterPro" id="IPR014144">
    <property type="entry name" value="LigD_PE_domain"/>
</dbReference>
<evidence type="ECO:0000256" key="6">
    <source>
        <dbReference type="ARBA" id="ARBA00022722"/>
    </source>
</evidence>
<dbReference type="RefSeq" id="WP_344792152.1">
    <property type="nucleotide sequence ID" value="NZ_BAABBV010000001.1"/>
</dbReference>
<reference evidence="25" key="1">
    <citation type="journal article" date="2014" name="Int. J. Syst. Evol. Microbiol.">
        <title>Complete genome of a new Firmicutes species belonging to the dominant human colonic microbiota ('Ruminococcus bicirculans') reveals two chromosomes and a selective capacity to utilize plant glucans.</title>
        <authorList>
            <consortium name="NISC Comparative Sequencing Program"/>
            <person name="Wegmann U."/>
            <person name="Louis P."/>
            <person name="Goesmann A."/>
            <person name="Henrissat B."/>
            <person name="Duncan S.H."/>
            <person name="Flint H.J."/>
        </authorList>
    </citation>
    <scope>NUCLEOTIDE SEQUENCE</scope>
    <source>
        <strain evidence="25">JCM 17590</strain>
    </source>
</reference>
<feature type="compositionally biased region" description="Low complexity" evidence="23">
    <location>
        <begin position="473"/>
        <end position="488"/>
    </location>
</feature>
<keyword evidence="4" id="KW-0808">Transferase</keyword>
<keyword evidence="16" id="KW-0234">DNA repair</keyword>
<dbReference type="CDD" id="cd07971">
    <property type="entry name" value="OBF_DNA_ligase_LigD"/>
    <property type="match status" value="1"/>
</dbReference>
<feature type="compositionally biased region" description="Basic and acidic residues" evidence="23">
    <location>
        <begin position="492"/>
        <end position="504"/>
    </location>
</feature>
<comment type="similarity">
    <text evidence="21">In the C-terminal section; belongs to the ATP-dependent DNA ligase family.</text>
</comment>
<name>A0ABP7ZMR3_9MICO</name>
<keyword evidence="26" id="KW-1185">Reference proteome</keyword>
<dbReference type="SUPFAM" id="SSF56091">
    <property type="entry name" value="DNA ligase/mRNA capping enzyme, catalytic domain"/>
    <property type="match status" value="1"/>
</dbReference>
<sequence>MARKSEQQVVSVEGHRLTLSNLDKVMYPETGTTKGDVIRYYTEVAPYLLPYASDRPVTRKRWVNGVGTAEKPGMVFFQKDLDDSTPEWVARQVIHHKDHDNSYPLLNDVATLTWLAQIASLELHVPQWRFTEDGERGNPDRLVLDLDPGEGVGLPECVEAAKLVKAILDDMGLDSVPVTSGSKGIHLYAALDGKSTSEQTNELAHELARSLEADHPDLVISTMKKVDRRGKVMLDWSQNNAAKTTVTPYSLRGRSRPFVAMPRTWREITSGRLRQIELHEVMGLIKKRGDAAEPLAPPAQNAGEADRLATYRSMRDAKKTPEPVPEKAPRPGSGTSFVIQKHAARRLHYDFRLEHDGVLVSWALPKGVPELGEKNHLAVHVEDHPIEYGSFSGDIPKGEYGAGHVDIWDHGEYEYEKFRDNEVIATLHGARDGGLGGEPVKVALIQTKQGGDEKNWLIHRMELDEDKGKARNTAKSTAKSKSASSGKGLDTVAERDIRPAEAKKKAASSAKKPSGKASASKREYQPMLATLGSEKSAHADDAAVEMKWDGVRVLAYVRGGETKLVSRNGIDITTTYPEFADLADRLGGHDAVLDGEVIGVNKRGLPDFGLLQQRMRLTKPGDVERVRKGVPVKFMLFDVLELDGEDVTGESYDERRRMLEDTVRSEGDILVPPEFDGSVSEALDRARELRLEGIMVKDREAPYRVGKRSEAWIKVKLHRTQEVVIAGWRPGNGRRSGTVGSLLLGIPGKGGLAYVGRVGTGFNDRTLSELSELAAKRERKTPALVDVPRADARDAHWLKPDLVGEVEFAEWTRDGRLRQPSWRGLRPDKAPEEIVRES</sequence>
<evidence type="ECO:0000256" key="7">
    <source>
        <dbReference type="ARBA" id="ARBA00022723"/>
    </source>
</evidence>